<gene>
    <name evidence="2" type="ORF">GQ55_9G618300</name>
</gene>
<proteinExistence type="predicted"/>
<dbReference type="Gramene" id="PUZ42892">
    <property type="protein sequence ID" value="PUZ42892"/>
    <property type="gene ID" value="GQ55_9G618300"/>
</dbReference>
<keyword evidence="3" id="KW-1185">Reference proteome</keyword>
<evidence type="ECO:0000256" key="1">
    <source>
        <dbReference type="SAM" id="MobiDB-lite"/>
    </source>
</evidence>
<protein>
    <submittedName>
        <fullName evidence="2">Uncharacterized protein</fullName>
    </submittedName>
</protein>
<accession>A0A2T7CHU2</accession>
<evidence type="ECO:0000313" key="3">
    <source>
        <dbReference type="Proteomes" id="UP000244336"/>
    </source>
</evidence>
<feature type="region of interest" description="Disordered" evidence="1">
    <location>
        <begin position="1"/>
        <end position="54"/>
    </location>
</feature>
<dbReference type="Proteomes" id="UP000244336">
    <property type="component" value="Chromosome 9"/>
</dbReference>
<name>A0A2T7CHU2_9POAL</name>
<organism evidence="2 3">
    <name type="scientific">Panicum hallii var. hallii</name>
    <dbReference type="NCBI Taxonomy" id="1504633"/>
    <lineage>
        <taxon>Eukaryota</taxon>
        <taxon>Viridiplantae</taxon>
        <taxon>Streptophyta</taxon>
        <taxon>Embryophyta</taxon>
        <taxon>Tracheophyta</taxon>
        <taxon>Spermatophyta</taxon>
        <taxon>Magnoliopsida</taxon>
        <taxon>Liliopsida</taxon>
        <taxon>Poales</taxon>
        <taxon>Poaceae</taxon>
        <taxon>PACMAD clade</taxon>
        <taxon>Panicoideae</taxon>
        <taxon>Panicodae</taxon>
        <taxon>Paniceae</taxon>
        <taxon>Panicinae</taxon>
        <taxon>Panicum</taxon>
        <taxon>Panicum sect. Panicum</taxon>
    </lineage>
</organism>
<reference evidence="2 3" key="1">
    <citation type="submission" date="2018-04" db="EMBL/GenBank/DDBJ databases">
        <title>WGS assembly of Panicum hallii var. hallii HAL2.</title>
        <authorList>
            <person name="Lovell J."/>
            <person name="Jenkins J."/>
            <person name="Lowry D."/>
            <person name="Mamidi S."/>
            <person name="Sreedasyam A."/>
            <person name="Weng X."/>
            <person name="Barry K."/>
            <person name="Bonette J."/>
            <person name="Campitelli B."/>
            <person name="Daum C."/>
            <person name="Gordon S."/>
            <person name="Gould B."/>
            <person name="Lipzen A."/>
            <person name="MacQueen A."/>
            <person name="Palacio-Mejia J."/>
            <person name="Plott C."/>
            <person name="Shakirov E."/>
            <person name="Shu S."/>
            <person name="Yoshinaga Y."/>
            <person name="Zane M."/>
            <person name="Rokhsar D."/>
            <person name="Grimwood J."/>
            <person name="Schmutz J."/>
            <person name="Juenger T."/>
        </authorList>
    </citation>
    <scope>NUCLEOTIDE SEQUENCE [LARGE SCALE GENOMIC DNA]</scope>
    <source>
        <strain evidence="3">cv. HAL2</strain>
    </source>
</reference>
<sequence>MHHLPILQRWSPRKTIPSSSDDLGTYPTTPELTPPMPLTRISEQGEREPSENSGLRAEGGLFLVFLKCRGVLS</sequence>
<dbReference type="EMBL" id="CM009757">
    <property type="protein sequence ID" value="PUZ42892.1"/>
    <property type="molecule type" value="Genomic_DNA"/>
</dbReference>
<evidence type="ECO:0000313" key="2">
    <source>
        <dbReference type="EMBL" id="PUZ42892.1"/>
    </source>
</evidence>
<dbReference type="AlphaFoldDB" id="A0A2T7CHU2"/>